<dbReference type="Proteomes" id="UP000009046">
    <property type="component" value="Unassembled WGS sequence"/>
</dbReference>
<name>E0VGC0_PEDHC</name>
<dbReference type="GO" id="GO:0015020">
    <property type="term" value="F:glucuronosyltransferase activity"/>
    <property type="evidence" value="ECO:0007669"/>
    <property type="project" value="UniProtKB-EC"/>
</dbReference>
<dbReference type="FunFam" id="3.40.50.2000:FF:000050">
    <property type="entry name" value="UDP-glucuronosyltransferase"/>
    <property type="match status" value="1"/>
</dbReference>
<dbReference type="EnsemblMetazoa" id="PHUM177490-RA">
    <property type="protein sequence ID" value="PHUM177490-PA"/>
    <property type="gene ID" value="PHUM177490"/>
</dbReference>
<keyword evidence="4 11" id="KW-0808">Transferase</keyword>
<evidence type="ECO:0000256" key="3">
    <source>
        <dbReference type="ARBA" id="ARBA00022676"/>
    </source>
</evidence>
<protein>
    <recommendedName>
        <fullName evidence="12">UDP-glucuronosyltransferase</fullName>
        <ecNumber evidence="12">2.4.1.17</ecNumber>
    </recommendedName>
</protein>
<comment type="catalytic activity">
    <reaction evidence="12">
        <text>glucuronate acceptor + UDP-alpha-D-glucuronate = acceptor beta-D-glucuronoside + UDP + H(+)</text>
        <dbReference type="Rhea" id="RHEA:21032"/>
        <dbReference type="ChEBI" id="CHEBI:15378"/>
        <dbReference type="ChEBI" id="CHEBI:58052"/>
        <dbReference type="ChEBI" id="CHEBI:58223"/>
        <dbReference type="ChEBI" id="CHEBI:132367"/>
        <dbReference type="ChEBI" id="CHEBI:132368"/>
        <dbReference type="EC" id="2.4.1.17"/>
    </reaction>
</comment>
<evidence type="ECO:0000256" key="5">
    <source>
        <dbReference type="ARBA" id="ARBA00022692"/>
    </source>
</evidence>
<dbReference type="PROSITE" id="PS00375">
    <property type="entry name" value="UDPGT"/>
    <property type="match status" value="1"/>
</dbReference>
<dbReference type="OMA" id="FTHSIMT"/>
<dbReference type="GO" id="GO:0005783">
    <property type="term" value="C:endoplasmic reticulum"/>
    <property type="evidence" value="ECO:0007669"/>
    <property type="project" value="UniProtKB-SubCell"/>
</dbReference>
<evidence type="ECO:0000256" key="7">
    <source>
        <dbReference type="ARBA" id="ARBA00022989"/>
    </source>
</evidence>
<keyword evidence="5" id="KW-0812">Transmembrane</keyword>
<evidence type="ECO:0000256" key="11">
    <source>
        <dbReference type="RuleBase" id="RU003718"/>
    </source>
</evidence>
<keyword evidence="7" id="KW-1133">Transmembrane helix</keyword>
<dbReference type="STRING" id="121224.E0VGC0"/>
<dbReference type="InterPro" id="IPR035595">
    <property type="entry name" value="UDP_glycos_trans_CS"/>
</dbReference>
<dbReference type="eggNOG" id="KOG1192">
    <property type="taxonomic scope" value="Eukaryota"/>
</dbReference>
<dbReference type="VEuPathDB" id="VectorBase:PHUM177490"/>
<dbReference type="PANTHER" id="PTHR48043:SF145">
    <property type="entry name" value="FI06409P-RELATED"/>
    <property type="match status" value="1"/>
</dbReference>
<accession>E0VGC0</accession>
<comment type="similarity">
    <text evidence="2 11">Belongs to the UDP-glycosyltransferase family.</text>
</comment>
<keyword evidence="6" id="KW-0256">Endoplasmic reticulum</keyword>
<reference evidence="13" key="1">
    <citation type="submission" date="2007-04" db="EMBL/GenBank/DDBJ databases">
        <title>Annotation of Pediculus humanus corporis strain USDA.</title>
        <authorList>
            <person name="Kirkness E."/>
            <person name="Hannick L."/>
            <person name="Hass B."/>
            <person name="Bruggner R."/>
            <person name="Lawson D."/>
            <person name="Bidwell S."/>
            <person name="Joardar V."/>
            <person name="Caler E."/>
            <person name="Walenz B."/>
            <person name="Inman J."/>
            <person name="Schobel S."/>
            <person name="Galinsky K."/>
            <person name="Amedeo P."/>
            <person name="Strausberg R."/>
        </authorList>
    </citation>
    <scope>NUCLEOTIDE SEQUENCE</scope>
    <source>
        <strain evidence="13">USDA</strain>
    </source>
</reference>
<dbReference type="RefSeq" id="XP_002425164.1">
    <property type="nucleotide sequence ID" value="XM_002425119.1"/>
</dbReference>
<evidence type="ECO:0000256" key="4">
    <source>
        <dbReference type="ARBA" id="ARBA00022679"/>
    </source>
</evidence>
<sequence length="489" mass="55795">MNNFFYTFIIFLLCTFTLHVNYANGKNILVAFGNSGKSHFFMYEQYVEKLAERGHKITLLTGFNTTNIKMNENVKVIKFEDEIFNFVVDLTKYESTPKILMKYNEISYINEAGQRTCRNGLSNSNVKKFIESKKHFDVVVVEYFNTDCFSVLSHIFKAPLVGIFSSAPLPWHNDRMGNPDNPSYVAHTLSEFSSEMNFYARLKNSLSLFFSKTYYNMYSNGPTDKIIKRNLGKGIPKVKDIVSNTSLFLVNSHFSLFQSRPLVPSMVEVGGIHLRPPKNLPPDLQSYFDKSKDATNISTLSTKRKNAILKGFNNVTENVLMKWDADDMPEKPENVLLKKWVPQNDVLAHPKVKVFVTHGGLMGILEAVSNGVPMIVIPLFGDQFYNAAAVAEKGCGIVLDYFSLSGDRFLRALKTVLEDKKYSDNTKILAAKFKERPLSPMNTAIYWTEYVLKFKGAPHLRPSSKKLYWFSESLLDVHIFITVVLTYFN</sequence>
<dbReference type="AlphaFoldDB" id="E0VGC0"/>
<evidence type="ECO:0000313" key="15">
    <source>
        <dbReference type="Proteomes" id="UP000009046"/>
    </source>
</evidence>
<comment type="subcellular location">
    <subcellularLocation>
        <location evidence="10">Endomembrane system</location>
        <topology evidence="10">Single-pass type I membrane protein</topology>
    </subcellularLocation>
    <subcellularLocation>
        <location evidence="1">Endoplasmic reticulum</location>
    </subcellularLocation>
    <subcellularLocation>
        <location evidence="12">Membrane</location>
        <topology evidence="12">Single-pass membrane protein</topology>
    </subcellularLocation>
</comment>
<dbReference type="InterPro" id="IPR002213">
    <property type="entry name" value="UDP_glucos_trans"/>
</dbReference>
<reference evidence="13" key="2">
    <citation type="submission" date="2007-04" db="EMBL/GenBank/DDBJ databases">
        <title>The genome of the human body louse.</title>
        <authorList>
            <consortium name="The Human Body Louse Genome Consortium"/>
            <person name="Kirkness E."/>
            <person name="Walenz B."/>
            <person name="Hass B."/>
            <person name="Bruggner R."/>
            <person name="Strausberg R."/>
        </authorList>
    </citation>
    <scope>NUCLEOTIDE SEQUENCE</scope>
    <source>
        <strain evidence="13">USDA</strain>
    </source>
</reference>
<dbReference type="EC" id="2.4.1.17" evidence="12"/>
<evidence type="ECO:0000313" key="13">
    <source>
        <dbReference type="EMBL" id="EEB12426.1"/>
    </source>
</evidence>
<dbReference type="InParanoid" id="E0VGC0"/>
<dbReference type="HOGENOM" id="CLU_012949_0_2_1"/>
<dbReference type="SUPFAM" id="SSF53756">
    <property type="entry name" value="UDP-Glycosyltransferase/glycogen phosphorylase"/>
    <property type="match status" value="1"/>
</dbReference>
<dbReference type="InterPro" id="IPR050271">
    <property type="entry name" value="UDP-glycosyltransferase"/>
</dbReference>
<dbReference type="FunCoup" id="E0VGC0">
    <property type="interactions" value="163"/>
</dbReference>
<dbReference type="CDD" id="cd03784">
    <property type="entry name" value="GT1_Gtf-like"/>
    <property type="match status" value="1"/>
</dbReference>
<dbReference type="CTD" id="8240079"/>
<dbReference type="KEGG" id="phu:Phum_PHUM177490"/>
<evidence type="ECO:0000256" key="6">
    <source>
        <dbReference type="ARBA" id="ARBA00022824"/>
    </source>
</evidence>
<dbReference type="Gene3D" id="3.40.50.2000">
    <property type="entry name" value="Glycogen Phosphorylase B"/>
    <property type="match status" value="1"/>
</dbReference>
<feature type="signal peptide" evidence="12">
    <location>
        <begin position="1"/>
        <end position="25"/>
    </location>
</feature>
<dbReference type="PANTHER" id="PTHR48043">
    <property type="entry name" value="EG:EG0003.4 PROTEIN-RELATED"/>
    <property type="match status" value="1"/>
</dbReference>
<keyword evidence="12" id="KW-0732">Signal</keyword>
<feature type="chain" id="PRO_5011326118" description="UDP-glucuronosyltransferase" evidence="12">
    <location>
        <begin position="26"/>
        <end position="489"/>
    </location>
</feature>
<evidence type="ECO:0000256" key="1">
    <source>
        <dbReference type="ARBA" id="ARBA00004240"/>
    </source>
</evidence>
<gene>
    <name evidence="14" type="primary">8240079</name>
    <name evidence="13" type="ORF">Phum_PHUM177490</name>
</gene>
<keyword evidence="8" id="KW-0472">Membrane</keyword>
<evidence type="ECO:0000313" key="14">
    <source>
        <dbReference type="EnsemblMetazoa" id="PHUM177490-PA"/>
    </source>
</evidence>
<keyword evidence="3 11" id="KW-0328">Glycosyltransferase</keyword>
<evidence type="ECO:0000256" key="10">
    <source>
        <dbReference type="ARBA" id="ARBA00046288"/>
    </source>
</evidence>
<dbReference type="EMBL" id="AAZO01002057">
    <property type="status" value="NOT_ANNOTATED_CDS"/>
    <property type="molecule type" value="Genomic_DNA"/>
</dbReference>
<keyword evidence="15" id="KW-1185">Reference proteome</keyword>
<dbReference type="OrthoDB" id="5835829at2759"/>
<evidence type="ECO:0000256" key="2">
    <source>
        <dbReference type="ARBA" id="ARBA00009995"/>
    </source>
</evidence>
<dbReference type="Pfam" id="PF00201">
    <property type="entry name" value="UDPGT"/>
    <property type="match status" value="1"/>
</dbReference>
<dbReference type="GeneID" id="8240079"/>
<dbReference type="EMBL" id="DS235135">
    <property type="protein sequence ID" value="EEB12426.1"/>
    <property type="molecule type" value="Genomic_DNA"/>
</dbReference>
<keyword evidence="9" id="KW-0325">Glycoprotein</keyword>
<evidence type="ECO:0000256" key="12">
    <source>
        <dbReference type="RuleBase" id="RU362059"/>
    </source>
</evidence>
<evidence type="ECO:0000256" key="8">
    <source>
        <dbReference type="ARBA" id="ARBA00023136"/>
    </source>
</evidence>
<dbReference type="GO" id="GO:0016020">
    <property type="term" value="C:membrane"/>
    <property type="evidence" value="ECO:0007669"/>
    <property type="project" value="UniProtKB-SubCell"/>
</dbReference>
<organism>
    <name type="scientific">Pediculus humanus subsp. corporis</name>
    <name type="common">Body louse</name>
    <dbReference type="NCBI Taxonomy" id="121224"/>
    <lineage>
        <taxon>Eukaryota</taxon>
        <taxon>Metazoa</taxon>
        <taxon>Ecdysozoa</taxon>
        <taxon>Arthropoda</taxon>
        <taxon>Hexapoda</taxon>
        <taxon>Insecta</taxon>
        <taxon>Pterygota</taxon>
        <taxon>Neoptera</taxon>
        <taxon>Paraneoptera</taxon>
        <taxon>Psocodea</taxon>
        <taxon>Troctomorpha</taxon>
        <taxon>Phthiraptera</taxon>
        <taxon>Anoplura</taxon>
        <taxon>Pediculidae</taxon>
        <taxon>Pediculus</taxon>
    </lineage>
</organism>
<reference evidence="14" key="3">
    <citation type="submission" date="2021-02" db="UniProtKB">
        <authorList>
            <consortium name="EnsemblMetazoa"/>
        </authorList>
    </citation>
    <scope>IDENTIFICATION</scope>
    <source>
        <strain evidence="14">USDA</strain>
    </source>
</reference>
<proteinExistence type="inferred from homology"/>
<evidence type="ECO:0000256" key="9">
    <source>
        <dbReference type="ARBA" id="ARBA00023180"/>
    </source>
</evidence>